<evidence type="ECO:0000259" key="4">
    <source>
        <dbReference type="PROSITE" id="PS50110"/>
    </source>
</evidence>
<dbReference type="eggNOG" id="COG3279">
    <property type="taxonomic scope" value="Bacteria"/>
</dbReference>
<comment type="function">
    <text evidence="2">May play the central regulatory role in sporulation. It may be an element of the effector pathway responsible for the activation of sporulation genes in response to nutritional stress. Spo0A may act in concert with spo0H (a sigma factor) to control the expression of some genes that are critical to the sporulation process.</text>
</comment>
<organism evidence="6 7">
    <name type="scientific">Marvinbryantia formatexigens DSM 14469</name>
    <dbReference type="NCBI Taxonomy" id="478749"/>
    <lineage>
        <taxon>Bacteria</taxon>
        <taxon>Bacillati</taxon>
        <taxon>Bacillota</taxon>
        <taxon>Clostridia</taxon>
        <taxon>Lachnospirales</taxon>
        <taxon>Lachnospiraceae</taxon>
        <taxon>Marvinbryantia</taxon>
    </lineage>
</organism>
<evidence type="ECO:0000256" key="2">
    <source>
        <dbReference type="ARBA" id="ARBA00024867"/>
    </source>
</evidence>
<dbReference type="EMBL" id="ACCL02000007">
    <property type="protein sequence ID" value="EET61267.1"/>
    <property type="molecule type" value="Genomic_DNA"/>
</dbReference>
<dbReference type="InterPro" id="IPR007492">
    <property type="entry name" value="LytTR_DNA-bd_dom"/>
</dbReference>
<dbReference type="Pfam" id="PF00072">
    <property type="entry name" value="Response_reg"/>
    <property type="match status" value="1"/>
</dbReference>
<dbReference type="Proteomes" id="UP000005561">
    <property type="component" value="Unassembled WGS sequence"/>
</dbReference>
<dbReference type="Gene3D" id="2.40.50.1020">
    <property type="entry name" value="LytTr DNA-binding domain"/>
    <property type="match status" value="1"/>
</dbReference>
<evidence type="ECO:0000259" key="5">
    <source>
        <dbReference type="PROSITE" id="PS50930"/>
    </source>
</evidence>
<dbReference type="InterPro" id="IPR011006">
    <property type="entry name" value="CheY-like_superfamily"/>
</dbReference>
<keyword evidence="6" id="KW-0238">DNA-binding</keyword>
<dbReference type="PANTHER" id="PTHR37299">
    <property type="entry name" value="TRANSCRIPTIONAL REGULATOR-RELATED"/>
    <property type="match status" value="1"/>
</dbReference>
<comment type="caution">
    <text evidence="6">The sequence shown here is derived from an EMBL/GenBank/DDBJ whole genome shotgun (WGS) entry which is preliminary data.</text>
</comment>
<gene>
    <name evidence="6" type="ORF">BRYFOR_06912</name>
</gene>
<evidence type="ECO:0000256" key="3">
    <source>
        <dbReference type="PROSITE-ProRule" id="PRU00169"/>
    </source>
</evidence>
<dbReference type="RefSeq" id="WP_006861706.1">
    <property type="nucleotide sequence ID" value="NZ_ACCL02000007.1"/>
</dbReference>
<protein>
    <recommendedName>
        <fullName evidence="1">Stage 0 sporulation protein A homolog</fullName>
    </recommendedName>
</protein>
<evidence type="ECO:0000313" key="6">
    <source>
        <dbReference type="EMBL" id="EET61267.1"/>
    </source>
</evidence>
<dbReference type="InterPro" id="IPR046947">
    <property type="entry name" value="LytR-like"/>
</dbReference>
<reference evidence="6" key="1">
    <citation type="submission" date="2009-07" db="EMBL/GenBank/DDBJ databases">
        <authorList>
            <person name="Weinstock G."/>
            <person name="Sodergren E."/>
            <person name="Clifton S."/>
            <person name="Fulton L."/>
            <person name="Fulton B."/>
            <person name="Courtney L."/>
            <person name="Fronick C."/>
            <person name="Harrison M."/>
            <person name="Strong C."/>
            <person name="Farmer C."/>
            <person name="Delahaunty K."/>
            <person name="Markovic C."/>
            <person name="Hall O."/>
            <person name="Minx P."/>
            <person name="Tomlinson C."/>
            <person name="Mitreva M."/>
            <person name="Nelson J."/>
            <person name="Hou S."/>
            <person name="Wollam A."/>
            <person name="Pepin K.H."/>
            <person name="Johnson M."/>
            <person name="Bhonagiri V."/>
            <person name="Nash W.E."/>
            <person name="Warren W."/>
            <person name="Chinwalla A."/>
            <person name="Mardis E.R."/>
            <person name="Wilson R.K."/>
        </authorList>
    </citation>
    <scope>NUCLEOTIDE SEQUENCE [LARGE SCALE GENOMIC DNA]</scope>
    <source>
        <strain evidence="6">DSM 14469</strain>
    </source>
</reference>
<dbReference type="AlphaFoldDB" id="C6LE63"/>
<dbReference type="Gene3D" id="3.40.50.2300">
    <property type="match status" value="1"/>
</dbReference>
<dbReference type="STRING" id="168384.SAMN05660368_01205"/>
<dbReference type="GO" id="GO:0003677">
    <property type="term" value="F:DNA binding"/>
    <property type="evidence" value="ECO:0007669"/>
    <property type="project" value="UniProtKB-KW"/>
</dbReference>
<sequence>MLLIAIVDDDAKEMQELVGCVEHYFNARGEEHVIHRYYDGVEFIRSRELYNIVFLDIRLGDMDGMDAAKFLRIVNKEAQLIFVTHMAQFAIRGYEVDAMDFIIKPIDQFSIDRVLDKAIKRINDSTNVTLALKTSDGIVSIPSNSIYYVEVYDHDLIYHTEQGEYKVRGRLGEVRKKLDDRNFIQCNRSYLVNMRHIKRVGSDFVEVNNERVQISKSHQKEIEQRFINFLGKSV</sequence>
<proteinExistence type="predicted"/>
<accession>C6LE63</accession>
<feature type="domain" description="HTH LytTR-type" evidence="5">
    <location>
        <begin position="130"/>
        <end position="228"/>
    </location>
</feature>
<name>C6LE63_9FIRM</name>
<dbReference type="SMART" id="SM00448">
    <property type="entry name" value="REC"/>
    <property type="match status" value="1"/>
</dbReference>
<dbReference type="SUPFAM" id="SSF52172">
    <property type="entry name" value="CheY-like"/>
    <property type="match status" value="1"/>
</dbReference>
<keyword evidence="3" id="KW-0597">Phosphoprotein</keyword>
<feature type="domain" description="Response regulatory" evidence="4">
    <location>
        <begin position="3"/>
        <end position="119"/>
    </location>
</feature>
<evidence type="ECO:0000256" key="1">
    <source>
        <dbReference type="ARBA" id="ARBA00018672"/>
    </source>
</evidence>
<dbReference type="PROSITE" id="PS50930">
    <property type="entry name" value="HTH_LYTTR"/>
    <property type="match status" value="1"/>
</dbReference>
<dbReference type="Pfam" id="PF04397">
    <property type="entry name" value="LytTR"/>
    <property type="match status" value="1"/>
</dbReference>
<feature type="modified residue" description="4-aspartylphosphate" evidence="3">
    <location>
        <position position="56"/>
    </location>
</feature>
<dbReference type="SMART" id="SM00850">
    <property type="entry name" value="LytTR"/>
    <property type="match status" value="1"/>
</dbReference>
<dbReference type="PANTHER" id="PTHR37299:SF1">
    <property type="entry name" value="STAGE 0 SPORULATION PROTEIN A HOMOLOG"/>
    <property type="match status" value="1"/>
</dbReference>
<dbReference type="GO" id="GO:0000156">
    <property type="term" value="F:phosphorelay response regulator activity"/>
    <property type="evidence" value="ECO:0007669"/>
    <property type="project" value="InterPro"/>
</dbReference>
<evidence type="ECO:0000313" key="7">
    <source>
        <dbReference type="Proteomes" id="UP000005561"/>
    </source>
</evidence>
<dbReference type="InterPro" id="IPR001789">
    <property type="entry name" value="Sig_transdc_resp-reg_receiver"/>
</dbReference>
<keyword evidence="7" id="KW-1185">Reference proteome</keyword>
<dbReference type="PROSITE" id="PS50110">
    <property type="entry name" value="RESPONSE_REGULATORY"/>
    <property type="match status" value="1"/>
</dbReference>